<evidence type="ECO:0000256" key="2">
    <source>
        <dbReference type="ARBA" id="ARBA00006434"/>
    </source>
</evidence>
<feature type="transmembrane region" description="Helical" evidence="8">
    <location>
        <begin position="277"/>
        <end position="301"/>
    </location>
</feature>
<dbReference type="GO" id="GO:0022857">
    <property type="term" value="F:transmembrane transporter activity"/>
    <property type="evidence" value="ECO:0007669"/>
    <property type="project" value="InterPro"/>
</dbReference>
<dbReference type="AlphaFoldDB" id="A0A9W6VKK2"/>
<evidence type="ECO:0000256" key="8">
    <source>
        <dbReference type="SAM" id="Phobius"/>
    </source>
</evidence>
<organism evidence="9 10">
    <name type="scientific">Amycolatopsis taiwanensis</name>
    <dbReference type="NCBI Taxonomy" id="342230"/>
    <lineage>
        <taxon>Bacteria</taxon>
        <taxon>Bacillati</taxon>
        <taxon>Actinomycetota</taxon>
        <taxon>Actinomycetes</taxon>
        <taxon>Pseudonocardiales</taxon>
        <taxon>Pseudonocardiaceae</taxon>
        <taxon>Amycolatopsis</taxon>
    </lineage>
</organism>
<feature type="transmembrane region" description="Helical" evidence="8">
    <location>
        <begin position="321"/>
        <end position="345"/>
    </location>
</feature>
<sequence>MSTAIAIALFVVAATTGATTALSRRRRRLDLTEWAVGGRNFGSFLLWFLSAGEIYTTFAFLGAAGWAYQHGAPGFYVIANAPLGYVLGYWLLPRIWRAGKDHGVLSQGDYLHARFGSRWLATVVAIIGVLALIPYVQVQLTGLATIVKVLFRGEASSPAAVWIGAALLVVFTFTAGLRSSALASIVKDILVLGTVIVVFVTIGAATGLGGIADIFHRMNRLHPSYANLPGMQPASGHTAVWFMSALLLTNIGYWMWPHSFQANLSAKDVDTVRRNAVFQPLYTLSYFFIFVIGFAALLTLPHLTSSNDALVSVVATYYPQWFVGLLGATGVLVALVPSVVMLLTLGTSVARNIYRPAARLDDRHRLWVGRVATLLGVLAATFLTLGSSQTIVNLLLTAYSGIAQIGPGIIASLAWRRTTAWGVAAGSIVGLLLVGIPQVSTWWRHISTTEVGFVAMLVNTVVLVVVSLLTRAPSRSHITVGIPDIQHATPTSGPSAPATADD</sequence>
<evidence type="ECO:0000256" key="6">
    <source>
        <dbReference type="ARBA" id="ARBA00023136"/>
    </source>
</evidence>
<dbReference type="CDD" id="cd10322">
    <property type="entry name" value="SLC5sbd"/>
    <property type="match status" value="1"/>
</dbReference>
<evidence type="ECO:0000256" key="1">
    <source>
        <dbReference type="ARBA" id="ARBA00004141"/>
    </source>
</evidence>
<feature type="transmembrane region" description="Helical" evidence="8">
    <location>
        <begin position="44"/>
        <end position="68"/>
    </location>
</feature>
<dbReference type="PANTHER" id="PTHR48086">
    <property type="entry name" value="SODIUM/PROLINE SYMPORTER-RELATED"/>
    <property type="match status" value="1"/>
</dbReference>
<feature type="transmembrane region" description="Helical" evidence="8">
    <location>
        <begin position="420"/>
        <end position="439"/>
    </location>
</feature>
<dbReference type="PANTHER" id="PTHR48086:SF8">
    <property type="entry name" value="MONOCARBOXYLIC ACID PERMEASE"/>
    <property type="match status" value="1"/>
</dbReference>
<protein>
    <submittedName>
        <fullName evidence="9">Symporter YhjB</fullName>
    </submittedName>
</protein>
<keyword evidence="4 8" id="KW-0812">Transmembrane</keyword>
<accession>A0A9W6VKK2</accession>
<comment type="caution">
    <text evidence="9">The sequence shown here is derived from an EMBL/GenBank/DDBJ whole genome shotgun (WGS) entry which is preliminary data.</text>
</comment>
<proteinExistence type="inferred from homology"/>
<dbReference type="Gene3D" id="1.20.1730.10">
    <property type="entry name" value="Sodium/glucose cotransporter"/>
    <property type="match status" value="1"/>
</dbReference>
<evidence type="ECO:0000256" key="3">
    <source>
        <dbReference type="ARBA" id="ARBA00022448"/>
    </source>
</evidence>
<reference evidence="9" key="1">
    <citation type="submission" date="2023-03" db="EMBL/GenBank/DDBJ databases">
        <title>Amycolatopsis taiwanensis NBRC 103393.</title>
        <authorList>
            <person name="Ichikawa N."/>
            <person name="Sato H."/>
            <person name="Tonouchi N."/>
        </authorList>
    </citation>
    <scope>NUCLEOTIDE SEQUENCE</scope>
    <source>
        <strain evidence="9">NBRC 103393</strain>
    </source>
</reference>
<gene>
    <name evidence="9" type="primary">yhjB</name>
    <name evidence="9" type="ORF">Atai01_71560</name>
</gene>
<comment type="subcellular location">
    <subcellularLocation>
        <location evidence="1">Membrane</location>
        <topology evidence="1">Multi-pass membrane protein</topology>
    </subcellularLocation>
</comment>
<dbReference type="InterPro" id="IPR038377">
    <property type="entry name" value="Na/Glc_symporter_sf"/>
</dbReference>
<name>A0A9W6VKK2_9PSEU</name>
<dbReference type="InterPro" id="IPR001734">
    <property type="entry name" value="Na/solute_symporter"/>
</dbReference>
<keyword evidence="6 8" id="KW-0472">Membrane</keyword>
<evidence type="ECO:0000313" key="9">
    <source>
        <dbReference type="EMBL" id="GLY70537.1"/>
    </source>
</evidence>
<feature type="transmembrane region" description="Helical" evidence="8">
    <location>
        <begin position="74"/>
        <end position="92"/>
    </location>
</feature>
<dbReference type="GO" id="GO:0005886">
    <property type="term" value="C:plasma membrane"/>
    <property type="evidence" value="ECO:0007669"/>
    <property type="project" value="TreeGrafter"/>
</dbReference>
<feature type="transmembrane region" description="Helical" evidence="8">
    <location>
        <begin position="189"/>
        <end position="215"/>
    </location>
</feature>
<dbReference type="Proteomes" id="UP001165136">
    <property type="component" value="Unassembled WGS sequence"/>
</dbReference>
<evidence type="ECO:0000256" key="7">
    <source>
        <dbReference type="RuleBase" id="RU362091"/>
    </source>
</evidence>
<evidence type="ECO:0000256" key="5">
    <source>
        <dbReference type="ARBA" id="ARBA00022989"/>
    </source>
</evidence>
<dbReference type="RefSeq" id="WP_285489682.1">
    <property type="nucleotide sequence ID" value="NZ_BSTI01000024.1"/>
</dbReference>
<feature type="transmembrane region" description="Helical" evidence="8">
    <location>
        <begin position="391"/>
        <end position="413"/>
    </location>
</feature>
<feature type="transmembrane region" description="Helical" evidence="8">
    <location>
        <begin position="366"/>
        <end position="385"/>
    </location>
</feature>
<feature type="transmembrane region" description="Helical" evidence="8">
    <location>
        <begin position="119"/>
        <end position="138"/>
    </location>
</feature>
<dbReference type="Pfam" id="PF00474">
    <property type="entry name" value="SSF"/>
    <property type="match status" value="1"/>
</dbReference>
<keyword evidence="3" id="KW-0813">Transport</keyword>
<feature type="transmembrane region" description="Helical" evidence="8">
    <location>
        <begin position="235"/>
        <end position="256"/>
    </location>
</feature>
<keyword evidence="10" id="KW-1185">Reference proteome</keyword>
<feature type="transmembrane region" description="Helical" evidence="8">
    <location>
        <begin position="6"/>
        <end position="23"/>
    </location>
</feature>
<keyword evidence="5 8" id="KW-1133">Transmembrane helix</keyword>
<comment type="similarity">
    <text evidence="2 7">Belongs to the sodium:solute symporter (SSF) (TC 2.A.21) family.</text>
</comment>
<dbReference type="PROSITE" id="PS50283">
    <property type="entry name" value="NA_SOLUT_SYMP_3"/>
    <property type="match status" value="1"/>
</dbReference>
<feature type="transmembrane region" description="Helical" evidence="8">
    <location>
        <begin position="451"/>
        <end position="469"/>
    </location>
</feature>
<evidence type="ECO:0000313" key="10">
    <source>
        <dbReference type="Proteomes" id="UP001165136"/>
    </source>
</evidence>
<dbReference type="InterPro" id="IPR050277">
    <property type="entry name" value="Sodium:Solute_Symporter"/>
</dbReference>
<dbReference type="EMBL" id="BSTI01000024">
    <property type="protein sequence ID" value="GLY70537.1"/>
    <property type="molecule type" value="Genomic_DNA"/>
</dbReference>
<feature type="transmembrane region" description="Helical" evidence="8">
    <location>
        <begin position="158"/>
        <end position="177"/>
    </location>
</feature>
<evidence type="ECO:0000256" key="4">
    <source>
        <dbReference type="ARBA" id="ARBA00022692"/>
    </source>
</evidence>